<dbReference type="GO" id="GO:0005524">
    <property type="term" value="F:ATP binding"/>
    <property type="evidence" value="ECO:0007669"/>
    <property type="project" value="UniProtKB-KW"/>
</dbReference>
<organism evidence="1 2">
    <name type="scientific">Lentzea indica</name>
    <dbReference type="NCBI Taxonomy" id="2604800"/>
    <lineage>
        <taxon>Bacteria</taxon>
        <taxon>Bacillati</taxon>
        <taxon>Actinomycetota</taxon>
        <taxon>Actinomycetes</taxon>
        <taxon>Pseudonocardiales</taxon>
        <taxon>Pseudonocardiaceae</taxon>
        <taxon>Lentzea</taxon>
    </lineage>
</organism>
<accession>A0ABX1FR67</accession>
<dbReference type="PANTHER" id="PTHR37807">
    <property type="entry name" value="OS07G0160300 PROTEIN"/>
    <property type="match status" value="1"/>
</dbReference>
<sequence length="225" mass="24403">MLRHDGTVDVVSCVVETARPHRVATTWVAGLVPTDLTPRLPADFTDYDLPSVATNARLVVFSGLPGSGKSTLADAAGAELGIPVFATDWLLGALTPFGGRYFEAPLAIAEEVLTTLALRQLLAGQSVILDHPTERVATRDRWRSLARRAGAEFRVVVCQCSDPEVHRDRLEGRSRGIPGWHDAGDWSNVQQRLASFPSWHGEALSVDTVQPRELALAAVIRHITA</sequence>
<dbReference type="EMBL" id="VSRL01000179">
    <property type="protein sequence ID" value="NKE61509.1"/>
    <property type="molecule type" value="Genomic_DNA"/>
</dbReference>
<evidence type="ECO:0000313" key="1">
    <source>
        <dbReference type="EMBL" id="NKE61509.1"/>
    </source>
</evidence>
<name>A0ABX1FR67_9PSEU</name>
<dbReference type="Pfam" id="PF13671">
    <property type="entry name" value="AAA_33"/>
    <property type="match status" value="1"/>
</dbReference>
<dbReference type="Gene3D" id="3.40.50.300">
    <property type="entry name" value="P-loop containing nucleotide triphosphate hydrolases"/>
    <property type="match status" value="1"/>
</dbReference>
<dbReference type="Proteomes" id="UP001515943">
    <property type="component" value="Unassembled WGS sequence"/>
</dbReference>
<proteinExistence type="predicted"/>
<keyword evidence="1" id="KW-0067">ATP-binding</keyword>
<comment type="caution">
    <text evidence="1">The sequence shown here is derived from an EMBL/GenBank/DDBJ whole genome shotgun (WGS) entry which is preliminary data.</text>
</comment>
<protein>
    <submittedName>
        <fullName evidence="1">ATP-binding protein</fullName>
    </submittedName>
</protein>
<keyword evidence="1" id="KW-0547">Nucleotide-binding</keyword>
<dbReference type="PANTHER" id="PTHR37807:SF3">
    <property type="entry name" value="OS07G0160300 PROTEIN"/>
    <property type="match status" value="1"/>
</dbReference>
<reference evidence="1 2" key="1">
    <citation type="submission" date="2019-08" db="EMBL/GenBank/DDBJ databases">
        <title>Lentzea from Indian Himalayas.</title>
        <authorList>
            <person name="Mandal S."/>
            <person name="Mallick Gupta A."/>
            <person name="Maiti P.K."/>
            <person name="Sarkar J."/>
            <person name="Mandal S."/>
        </authorList>
    </citation>
    <scope>NUCLEOTIDE SEQUENCE [LARGE SCALE GENOMIC DNA]</scope>
    <source>
        <strain evidence="1 2">PSKA42</strain>
    </source>
</reference>
<keyword evidence="2" id="KW-1185">Reference proteome</keyword>
<dbReference type="SUPFAM" id="SSF52540">
    <property type="entry name" value="P-loop containing nucleoside triphosphate hydrolases"/>
    <property type="match status" value="1"/>
</dbReference>
<evidence type="ECO:0000313" key="2">
    <source>
        <dbReference type="Proteomes" id="UP001515943"/>
    </source>
</evidence>
<dbReference type="InterPro" id="IPR027417">
    <property type="entry name" value="P-loop_NTPase"/>
</dbReference>
<gene>
    <name evidence="1" type="ORF">FXN61_34010</name>
</gene>